<dbReference type="Proteomes" id="UP000095673">
    <property type="component" value="Unassembled WGS sequence"/>
</dbReference>
<organism evidence="4 5">
    <name type="scientific">Agathobacter rectalis</name>
    <dbReference type="NCBI Taxonomy" id="39491"/>
    <lineage>
        <taxon>Bacteria</taxon>
        <taxon>Bacillati</taxon>
        <taxon>Bacillota</taxon>
        <taxon>Clostridia</taxon>
        <taxon>Lachnospirales</taxon>
        <taxon>Lachnospiraceae</taxon>
        <taxon>Agathobacter</taxon>
    </lineage>
</organism>
<dbReference type="RefSeq" id="WP_055238442.1">
    <property type="nucleotide sequence ID" value="NZ_CYXM01000012.1"/>
</dbReference>
<dbReference type="Gene3D" id="2.60.40.4380">
    <property type="entry name" value="Translational regulator CsrA"/>
    <property type="match status" value="1"/>
</dbReference>
<keyword evidence="2" id="KW-1005">Bacterial flagellum biogenesis</keyword>
<sequence>MLKLTLREGEYVNIGDNIRVVYAGGSGKNGRLMIDAPREMNISRSNNDPNPEKRKDTYYPEPRISEEAQHEIKKIIWNERQKKAKSTKSETDK</sequence>
<dbReference type="InterPro" id="IPR036107">
    <property type="entry name" value="CsrA_sf"/>
</dbReference>
<gene>
    <name evidence="4" type="ORF">ERS852580_02489</name>
</gene>
<reference evidence="4 5" key="1">
    <citation type="submission" date="2015-09" db="EMBL/GenBank/DDBJ databases">
        <authorList>
            <consortium name="Pathogen Informatics"/>
        </authorList>
    </citation>
    <scope>NUCLEOTIDE SEQUENCE [LARGE SCALE GENOMIC DNA]</scope>
    <source>
        <strain evidence="4 5">2789STDY5834968</strain>
    </source>
</reference>
<name>A0A173UY33_9FIRM</name>
<dbReference type="OrthoDB" id="9809061at2"/>
<dbReference type="GO" id="GO:0006109">
    <property type="term" value="P:regulation of carbohydrate metabolic process"/>
    <property type="evidence" value="ECO:0007669"/>
    <property type="project" value="InterPro"/>
</dbReference>
<feature type="region of interest" description="Disordered" evidence="3">
    <location>
        <begin position="37"/>
        <end position="70"/>
    </location>
</feature>
<dbReference type="GO" id="GO:0003723">
    <property type="term" value="F:RNA binding"/>
    <property type="evidence" value="ECO:0007669"/>
    <property type="project" value="InterPro"/>
</dbReference>
<accession>A0A173UY33</accession>
<dbReference type="InterPro" id="IPR003751">
    <property type="entry name" value="CsrA"/>
</dbReference>
<protein>
    <submittedName>
        <fullName evidence="4">Carbon storage regulator</fullName>
    </submittedName>
</protein>
<dbReference type="EMBL" id="CYXM01000012">
    <property type="protein sequence ID" value="CUN19981.1"/>
    <property type="molecule type" value="Genomic_DNA"/>
</dbReference>
<dbReference type="Pfam" id="PF02599">
    <property type="entry name" value="CsrA"/>
    <property type="match status" value="1"/>
</dbReference>
<dbReference type="SUPFAM" id="SSF117130">
    <property type="entry name" value="CsrA-like"/>
    <property type="match status" value="1"/>
</dbReference>
<evidence type="ECO:0000256" key="1">
    <source>
        <dbReference type="ARBA" id="ARBA00022491"/>
    </source>
</evidence>
<proteinExistence type="predicted"/>
<feature type="compositionally biased region" description="Basic and acidic residues" evidence="3">
    <location>
        <begin position="50"/>
        <end position="70"/>
    </location>
</feature>
<evidence type="ECO:0000256" key="2">
    <source>
        <dbReference type="ARBA" id="ARBA00022795"/>
    </source>
</evidence>
<dbReference type="GO" id="GO:0006402">
    <property type="term" value="P:mRNA catabolic process"/>
    <property type="evidence" value="ECO:0007669"/>
    <property type="project" value="InterPro"/>
</dbReference>
<keyword evidence="1" id="KW-0678">Repressor</keyword>
<dbReference type="GO" id="GO:0044781">
    <property type="term" value="P:bacterial-type flagellum organization"/>
    <property type="evidence" value="ECO:0007669"/>
    <property type="project" value="UniProtKB-KW"/>
</dbReference>
<evidence type="ECO:0000256" key="3">
    <source>
        <dbReference type="SAM" id="MobiDB-lite"/>
    </source>
</evidence>
<evidence type="ECO:0000313" key="4">
    <source>
        <dbReference type="EMBL" id="CUN19981.1"/>
    </source>
</evidence>
<dbReference type="AlphaFoldDB" id="A0A173UY33"/>
<evidence type="ECO:0000313" key="5">
    <source>
        <dbReference type="Proteomes" id="UP000095673"/>
    </source>
</evidence>